<protein>
    <recommendedName>
        <fullName evidence="3">FH2 domain-containing protein</fullName>
    </recommendedName>
</protein>
<comment type="caution">
    <text evidence="4">The sequence shown here is derived from an EMBL/GenBank/DDBJ whole genome shotgun (WGS) entry which is preliminary data.</text>
</comment>
<dbReference type="PANTHER" id="PTHR23213">
    <property type="entry name" value="FORMIN-RELATED"/>
    <property type="match status" value="1"/>
</dbReference>
<dbReference type="GO" id="GO:0051015">
    <property type="term" value="F:actin filament binding"/>
    <property type="evidence" value="ECO:0007669"/>
    <property type="project" value="InterPro"/>
</dbReference>
<feature type="compositionally biased region" description="Polar residues" evidence="2">
    <location>
        <begin position="119"/>
        <end position="128"/>
    </location>
</feature>
<dbReference type="OrthoDB" id="1668162at2759"/>
<evidence type="ECO:0000256" key="1">
    <source>
        <dbReference type="ARBA" id="ARBA00025793"/>
    </source>
</evidence>
<reference evidence="4" key="1">
    <citation type="submission" date="2021-02" db="EMBL/GenBank/DDBJ databases">
        <authorList>
            <person name="Dougan E. K."/>
            <person name="Rhodes N."/>
            <person name="Thang M."/>
            <person name="Chan C."/>
        </authorList>
    </citation>
    <scope>NUCLEOTIDE SEQUENCE</scope>
</reference>
<dbReference type="InterPro" id="IPR015425">
    <property type="entry name" value="FH2_Formin"/>
</dbReference>
<evidence type="ECO:0000256" key="2">
    <source>
        <dbReference type="SAM" id="MobiDB-lite"/>
    </source>
</evidence>
<dbReference type="Proteomes" id="UP000654075">
    <property type="component" value="Unassembled WGS sequence"/>
</dbReference>
<dbReference type="PANTHER" id="PTHR23213:SF368">
    <property type="entry name" value="HISTONE H3-K79 METHYLTRANSFERASE"/>
    <property type="match status" value="1"/>
</dbReference>
<dbReference type="SUPFAM" id="SSF101447">
    <property type="entry name" value="Formin homology 2 domain (FH2 domain)"/>
    <property type="match status" value="1"/>
</dbReference>
<evidence type="ECO:0000313" key="5">
    <source>
        <dbReference type="Proteomes" id="UP000654075"/>
    </source>
</evidence>
<dbReference type="GO" id="GO:0045010">
    <property type="term" value="P:actin nucleation"/>
    <property type="evidence" value="ECO:0007669"/>
    <property type="project" value="InterPro"/>
</dbReference>
<accession>A0A813ETB1</accession>
<keyword evidence="5" id="KW-1185">Reference proteome</keyword>
<name>A0A813ETB1_POLGL</name>
<proteinExistence type="inferred from homology"/>
<evidence type="ECO:0000313" key="4">
    <source>
        <dbReference type="EMBL" id="CAE8602959.1"/>
    </source>
</evidence>
<dbReference type="InterPro" id="IPR042201">
    <property type="entry name" value="FH2_Formin_sf"/>
</dbReference>
<dbReference type="EMBL" id="CAJNNV010014853">
    <property type="protein sequence ID" value="CAE8602959.1"/>
    <property type="molecule type" value="Genomic_DNA"/>
</dbReference>
<gene>
    <name evidence="4" type="ORF">PGLA1383_LOCUS21189</name>
</gene>
<comment type="similarity">
    <text evidence="1">Belongs to the formin-like family. Class-I subfamily.</text>
</comment>
<feature type="region of interest" description="Disordered" evidence="2">
    <location>
        <begin position="110"/>
        <end position="133"/>
    </location>
</feature>
<evidence type="ECO:0000259" key="3">
    <source>
        <dbReference type="SMART" id="SM00498"/>
    </source>
</evidence>
<feature type="domain" description="FH2" evidence="3">
    <location>
        <begin position="59"/>
        <end position="532"/>
    </location>
</feature>
<dbReference type="Gene3D" id="1.20.58.2220">
    <property type="entry name" value="Formin, FH2 domain"/>
    <property type="match status" value="1"/>
</dbReference>
<dbReference type="Pfam" id="PF02181">
    <property type="entry name" value="FH2"/>
    <property type="match status" value="1"/>
</dbReference>
<feature type="compositionally biased region" description="Pro residues" evidence="2">
    <location>
        <begin position="1"/>
        <end position="35"/>
    </location>
</feature>
<sequence>MSRPPGPPMKAGPPGKAPPPKAKAKPPGPPPPPGLRPAGAPARIGGAGPPPPPGRTFGQPQADVSGPKLRPLFWQAVAQVPPQSVWGSLAPPAPFDHAVLERRFALGEPRPVGLRKGTAGTNSNSSLNGEEPRKRIRVLDDRTSQMLAIAFKKLPPPERFSAVVDEMEDFPEGLPSEAVLALHAAASEQREAVEQLRQLEVPESEIGNLDLPERYLWVLAARPLCAAKVACGALLVGPARELAELHQACDRVGVCCQELRTSELVVKCISTSLAVGNLMNRGTSRSGARAVVLPEALLKLDELRGSNDGEDAGGAEGSRGPSLLDFVAEALVLEAVSMSLDRPTRLARQERLREEADALRERVRAAQGICLQEAEASCRKICQAATRAQQGLAEQGNDGQKVARLANRVRLVCDEGSMVTKLVDAAKHELQFSMEWSCAKPNTKGAEWLHGWAGFLEQLAQALGRVRLPAELPAPARIPLAAEEKTTPPVAVQPVLKDLTNAPPVVPLGAKKVDVMGSAALAAEIKEPVAHQAVPVRPERRKEAVRLDDDERAEDIFAKFAAMQRAGAQGIAPQATQLQNLPQAAEVKPRPRPELQTRVPFLEFDGKENVRYW</sequence>
<feature type="region of interest" description="Disordered" evidence="2">
    <location>
        <begin position="1"/>
        <end position="66"/>
    </location>
</feature>
<organism evidence="4 5">
    <name type="scientific">Polarella glacialis</name>
    <name type="common">Dinoflagellate</name>
    <dbReference type="NCBI Taxonomy" id="89957"/>
    <lineage>
        <taxon>Eukaryota</taxon>
        <taxon>Sar</taxon>
        <taxon>Alveolata</taxon>
        <taxon>Dinophyceae</taxon>
        <taxon>Suessiales</taxon>
        <taxon>Suessiaceae</taxon>
        <taxon>Polarella</taxon>
    </lineage>
</organism>
<dbReference type="SMART" id="SM00498">
    <property type="entry name" value="FH2"/>
    <property type="match status" value="1"/>
</dbReference>
<dbReference type="AlphaFoldDB" id="A0A813ETB1"/>
<dbReference type="InterPro" id="IPR027643">
    <property type="entry name" value="Formin-like_plant"/>
</dbReference>